<evidence type="ECO:0000256" key="5">
    <source>
        <dbReference type="ARBA" id="ARBA00022801"/>
    </source>
</evidence>
<dbReference type="PANTHER" id="PTHR21485:SF3">
    <property type="entry name" value="N-ACYLNEURAMINATE CYTIDYLYLTRANSFERASE"/>
    <property type="match status" value="1"/>
</dbReference>
<dbReference type="InterPro" id="IPR010023">
    <property type="entry name" value="KdsC_fam"/>
</dbReference>
<comment type="similarity">
    <text evidence="2">Belongs to the KdsC family.</text>
</comment>
<feature type="binding site" evidence="7">
    <location>
        <position position="108"/>
    </location>
    <ligand>
        <name>Mg(2+)</name>
        <dbReference type="ChEBI" id="CHEBI:18420"/>
    </ligand>
</feature>
<dbReference type="EMBL" id="PRDK01000004">
    <property type="protein sequence ID" value="MBE8713279.1"/>
    <property type="molecule type" value="Genomic_DNA"/>
</dbReference>
<dbReference type="SFLD" id="SFLDG01136">
    <property type="entry name" value="C1.6:_Phosphoserine_Phosphatas"/>
    <property type="match status" value="1"/>
</dbReference>
<dbReference type="RefSeq" id="WP_196935228.1">
    <property type="nucleotide sequence ID" value="NZ_MU158698.1"/>
</dbReference>
<dbReference type="NCBIfam" id="TIGR01670">
    <property type="entry name" value="KdsC-phosphatas"/>
    <property type="match status" value="1"/>
</dbReference>
<protein>
    <submittedName>
        <fullName evidence="8">3-deoxy-D-manno-octulosonate 8-phosphate phosphatase</fullName>
    </submittedName>
</protein>
<evidence type="ECO:0000256" key="4">
    <source>
        <dbReference type="ARBA" id="ARBA00022723"/>
    </source>
</evidence>
<dbReference type="PIRSF" id="PIRSF006118">
    <property type="entry name" value="KDO8-P_Ptase"/>
    <property type="match status" value="1"/>
</dbReference>
<sequence>MVYEEFAKVTAIILDVDGVLTDGVIQVNEEGHQLRAFQVKDGYAIQLAVKSGVFVFAISGAKSNGVKMRLEGLGVEEIHLGISDKVSVLDSLVDKYNLDKATILYMGDDIPDYYAMQEVGLPVCPSDAVEEIKAISKYVSSKSGGNGAVRDVIEKVLKLQGKWFLDDKIKSI</sequence>
<evidence type="ECO:0000256" key="2">
    <source>
        <dbReference type="ARBA" id="ARBA00005893"/>
    </source>
</evidence>
<gene>
    <name evidence="8" type="ORF">C4F49_06275</name>
</gene>
<dbReference type="SFLD" id="SFLDG01138">
    <property type="entry name" value="C1.6.2:_Deoxy-d-mannose-octulo"/>
    <property type="match status" value="1"/>
</dbReference>
<keyword evidence="6 7" id="KW-0460">Magnesium</keyword>
<evidence type="ECO:0000313" key="8">
    <source>
        <dbReference type="EMBL" id="MBE8713279.1"/>
    </source>
</evidence>
<evidence type="ECO:0000256" key="7">
    <source>
        <dbReference type="PIRSR" id="PIRSR006118-2"/>
    </source>
</evidence>
<dbReference type="GO" id="GO:0046872">
    <property type="term" value="F:metal ion binding"/>
    <property type="evidence" value="ECO:0007669"/>
    <property type="project" value="UniProtKB-KW"/>
</dbReference>
<dbReference type="InterPro" id="IPR050793">
    <property type="entry name" value="CMP-NeuNAc_synthase"/>
</dbReference>
<evidence type="ECO:0000256" key="6">
    <source>
        <dbReference type="ARBA" id="ARBA00022842"/>
    </source>
</evidence>
<evidence type="ECO:0000313" key="9">
    <source>
        <dbReference type="Proteomes" id="UP000616201"/>
    </source>
</evidence>
<evidence type="ECO:0000256" key="1">
    <source>
        <dbReference type="ARBA" id="ARBA00001946"/>
    </source>
</evidence>
<comment type="caution">
    <text evidence="8">The sequence shown here is derived from an EMBL/GenBank/DDBJ whole genome shotgun (WGS) entry which is preliminary data.</text>
</comment>
<dbReference type="PANTHER" id="PTHR21485">
    <property type="entry name" value="HAD SUPERFAMILY MEMBERS CMAS AND KDSC"/>
    <property type="match status" value="1"/>
</dbReference>
<organism evidence="8 9">
    <name type="scientific">Sphingobacterium hungaricum</name>
    <dbReference type="NCBI Taxonomy" id="2082723"/>
    <lineage>
        <taxon>Bacteria</taxon>
        <taxon>Pseudomonadati</taxon>
        <taxon>Bacteroidota</taxon>
        <taxon>Sphingobacteriia</taxon>
        <taxon>Sphingobacteriales</taxon>
        <taxon>Sphingobacteriaceae</taxon>
        <taxon>Sphingobacterium</taxon>
    </lineage>
</organism>
<feature type="binding site" evidence="7">
    <location>
        <position position="17"/>
    </location>
    <ligand>
        <name>substrate</name>
    </ligand>
</feature>
<name>A0A928YPV0_9SPHI</name>
<dbReference type="FunFam" id="3.40.50.1000:FF:000029">
    <property type="entry name" value="3-deoxy-D-manno-octulosonate 8-phosphate phosphatase KdsC"/>
    <property type="match status" value="1"/>
</dbReference>
<evidence type="ECO:0000256" key="3">
    <source>
        <dbReference type="ARBA" id="ARBA00011881"/>
    </source>
</evidence>
<dbReference type="GO" id="GO:0016788">
    <property type="term" value="F:hydrolase activity, acting on ester bonds"/>
    <property type="evidence" value="ECO:0007669"/>
    <property type="project" value="InterPro"/>
</dbReference>
<dbReference type="Pfam" id="PF08282">
    <property type="entry name" value="Hydrolase_3"/>
    <property type="match status" value="1"/>
</dbReference>
<dbReference type="SUPFAM" id="SSF56784">
    <property type="entry name" value="HAD-like"/>
    <property type="match status" value="1"/>
</dbReference>
<dbReference type="Gene3D" id="3.40.50.1000">
    <property type="entry name" value="HAD superfamily/HAD-like"/>
    <property type="match status" value="1"/>
</dbReference>
<keyword evidence="4 7" id="KW-0479">Metal-binding</keyword>
<comment type="subunit">
    <text evidence="3">Homotetramer.</text>
</comment>
<dbReference type="InterPro" id="IPR036412">
    <property type="entry name" value="HAD-like_sf"/>
</dbReference>
<accession>A0A928YPV0</accession>
<proteinExistence type="inferred from homology"/>
<dbReference type="GO" id="GO:0008781">
    <property type="term" value="F:N-acylneuraminate cytidylyltransferase activity"/>
    <property type="evidence" value="ECO:0007669"/>
    <property type="project" value="TreeGrafter"/>
</dbReference>
<feature type="binding site" evidence="7">
    <location>
        <position position="15"/>
    </location>
    <ligand>
        <name>Mg(2+)</name>
        <dbReference type="ChEBI" id="CHEBI:18420"/>
    </ligand>
</feature>
<keyword evidence="5" id="KW-0378">Hydrolase</keyword>
<dbReference type="AlphaFoldDB" id="A0A928YPV0"/>
<dbReference type="InterPro" id="IPR023214">
    <property type="entry name" value="HAD_sf"/>
</dbReference>
<comment type="cofactor">
    <cofactor evidence="1 7">
        <name>Mg(2+)</name>
        <dbReference type="ChEBI" id="CHEBI:18420"/>
    </cofactor>
</comment>
<dbReference type="SFLD" id="SFLDS00003">
    <property type="entry name" value="Haloacid_Dehalogenase"/>
    <property type="match status" value="1"/>
</dbReference>
<keyword evidence="9" id="KW-1185">Reference proteome</keyword>
<dbReference type="Proteomes" id="UP000616201">
    <property type="component" value="Unassembled WGS sequence"/>
</dbReference>
<reference evidence="8" key="1">
    <citation type="submission" date="2018-02" db="EMBL/GenBank/DDBJ databases">
        <authorList>
            <person name="Vasarhelyi B.M."/>
            <person name="Deshmukh S."/>
            <person name="Balint B."/>
            <person name="Kukolya J."/>
        </authorList>
    </citation>
    <scope>NUCLEOTIDE SEQUENCE</scope>
    <source>
        <strain evidence="8">KB22</strain>
    </source>
</reference>